<evidence type="ECO:0000256" key="5">
    <source>
        <dbReference type="HAMAP-Rule" id="MF_00902"/>
    </source>
</evidence>
<dbReference type="Pfam" id="PF00902">
    <property type="entry name" value="TatC"/>
    <property type="match status" value="1"/>
</dbReference>
<keyword evidence="5" id="KW-0653">Protein transport</keyword>
<evidence type="ECO:0000313" key="6">
    <source>
        <dbReference type="EMBL" id="XBH07866.1"/>
    </source>
</evidence>
<comment type="subcellular location">
    <subcellularLocation>
        <location evidence="5">Cell membrane</location>
        <topology evidence="5">Multi-pass membrane protein</topology>
    </subcellularLocation>
    <subcellularLocation>
        <location evidence="1">Membrane</location>
        <topology evidence="1">Multi-pass membrane protein</topology>
    </subcellularLocation>
</comment>
<reference evidence="6" key="1">
    <citation type="submission" date="2024-05" db="EMBL/GenBank/DDBJ databases">
        <title>Planctomycetes of the genus Singulisphaera possess chitinolytic capabilities.</title>
        <authorList>
            <person name="Ivanova A."/>
        </authorList>
    </citation>
    <scope>NUCLEOTIDE SEQUENCE</scope>
    <source>
        <strain evidence="6">Ch08T</strain>
    </source>
</reference>
<organism evidence="6">
    <name type="scientific">Singulisphaera sp. Ch08</name>
    <dbReference type="NCBI Taxonomy" id="3120278"/>
    <lineage>
        <taxon>Bacteria</taxon>
        <taxon>Pseudomonadati</taxon>
        <taxon>Planctomycetota</taxon>
        <taxon>Planctomycetia</taxon>
        <taxon>Isosphaerales</taxon>
        <taxon>Isosphaeraceae</taxon>
        <taxon>Singulisphaera</taxon>
    </lineage>
</organism>
<evidence type="ECO:0000256" key="4">
    <source>
        <dbReference type="ARBA" id="ARBA00023136"/>
    </source>
</evidence>
<dbReference type="AlphaFoldDB" id="A0AAU7CRM9"/>
<comment type="function">
    <text evidence="5">Part of the twin-arginine translocation (Tat) system that transports large folded proteins containing a characteristic twin-arginine motif in their signal peptide across membranes.</text>
</comment>
<keyword evidence="5" id="KW-1003">Cell membrane</keyword>
<dbReference type="GO" id="GO:0033281">
    <property type="term" value="C:TAT protein transport complex"/>
    <property type="evidence" value="ECO:0007669"/>
    <property type="project" value="UniProtKB-UniRule"/>
</dbReference>
<keyword evidence="5" id="KW-0811">Translocation</keyword>
<gene>
    <name evidence="5 6" type="primary">tatC</name>
    <name evidence="6" type="ORF">V5E97_18090</name>
</gene>
<proteinExistence type="inferred from homology"/>
<dbReference type="PANTHER" id="PTHR30371">
    <property type="entry name" value="SEC-INDEPENDENT PROTEIN TRANSLOCASE PROTEIN TATC"/>
    <property type="match status" value="1"/>
</dbReference>
<comment type="similarity">
    <text evidence="5">Belongs to the TatC family.</text>
</comment>
<dbReference type="GO" id="GO:0009977">
    <property type="term" value="F:proton motive force dependent protein transmembrane transporter activity"/>
    <property type="evidence" value="ECO:0007669"/>
    <property type="project" value="TreeGrafter"/>
</dbReference>
<feature type="transmembrane region" description="Helical" evidence="5">
    <location>
        <begin position="249"/>
        <end position="275"/>
    </location>
</feature>
<feature type="transmembrane region" description="Helical" evidence="5">
    <location>
        <begin position="30"/>
        <end position="49"/>
    </location>
</feature>
<keyword evidence="4 5" id="KW-0472">Membrane</keyword>
<keyword evidence="2 5" id="KW-0812">Transmembrane</keyword>
<dbReference type="InterPro" id="IPR002033">
    <property type="entry name" value="TatC"/>
</dbReference>
<keyword evidence="5" id="KW-0813">Transport</keyword>
<evidence type="ECO:0000256" key="2">
    <source>
        <dbReference type="ARBA" id="ARBA00022692"/>
    </source>
</evidence>
<feature type="transmembrane region" description="Helical" evidence="5">
    <location>
        <begin position="161"/>
        <end position="180"/>
    </location>
</feature>
<sequence length="339" mass="37625">MPTDNDLFAEEQTMVTMSFGDHIEELRLRLILALYGLVIGVVLTLIPGVNLGQRIMNKMVEPAQAALTEFYNEQAVRRAEVADADGVVSETAQAIIPADAFLAELGKIAPGLQLPDAKSVKDKNLTFPIRYMESGIIKIVNEGMRPSNALISLAPLETMTIFFMVCLVAGLVIASPWVFYQLWAFIAAGLYRHERHYVTKFLPFSLGLFLSGVFLCFFGVLPVTLRFLLEFNVWLGIEPTLRLADWMSFATILPLVFGICFQTPLIMVFLALIGIFNVDDFRSKRKIAILVMVVAGAVLTPSQDPFSMLMLAVPMIVLYELGIVMVARKKLGPSVRQTD</sequence>
<dbReference type="NCBIfam" id="TIGR00945">
    <property type="entry name" value="tatC"/>
    <property type="match status" value="1"/>
</dbReference>
<name>A0AAU7CRM9_9BACT</name>
<evidence type="ECO:0000256" key="3">
    <source>
        <dbReference type="ARBA" id="ARBA00022989"/>
    </source>
</evidence>
<dbReference type="GO" id="GO:0065002">
    <property type="term" value="P:intracellular protein transmembrane transport"/>
    <property type="evidence" value="ECO:0007669"/>
    <property type="project" value="TreeGrafter"/>
</dbReference>
<feature type="transmembrane region" description="Helical" evidence="5">
    <location>
        <begin position="287"/>
        <end position="303"/>
    </location>
</feature>
<evidence type="ECO:0000256" key="1">
    <source>
        <dbReference type="ARBA" id="ARBA00004141"/>
    </source>
</evidence>
<accession>A0AAU7CRM9</accession>
<dbReference type="RefSeq" id="WP_406700702.1">
    <property type="nucleotide sequence ID" value="NZ_CP155447.1"/>
</dbReference>
<feature type="transmembrane region" description="Helical" evidence="5">
    <location>
        <begin position="201"/>
        <end position="229"/>
    </location>
</feature>
<protein>
    <recommendedName>
        <fullName evidence="5">Sec-independent protein translocase protein TatC</fullName>
    </recommendedName>
</protein>
<dbReference type="GO" id="GO:0043953">
    <property type="term" value="P:protein transport by the Tat complex"/>
    <property type="evidence" value="ECO:0007669"/>
    <property type="project" value="UniProtKB-UniRule"/>
</dbReference>
<comment type="subunit">
    <text evidence="5">Forms a complex with TatA.</text>
</comment>
<keyword evidence="3 5" id="KW-1133">Transmembrane helix</keyword>
<dbReference type="EMBL" id="CP155447">
    <property type="protein sequence ID" value="XBH07866.1"/>
    <property type="molecule type" value="Genomic_DNA"/>
</dbReference>
<dbReference type="HAMAP" id="MF_00902">
    <property type="entry name" value="TatC"/>
    <property type="match status" value="1"/>
</dbReference>
<dbReference type="PANTHER" id="PTHR30371:SF0">
    <property type="entry name" value="SEC-INDEPENDENT PROTEIN TRANSLOCASE PROTEIN TATC, CHLOROPLASTIC-RELATED"/>
    <property type="match status" value="1"/>
</dbReference>
<feature type="transmembrane region" description="Helical" evidence="5">
    <location>
        <begin position="309"/>
        <end position="327"/>
    </location>
</feature>